<feature type="binding site" evidence="9">
    <location>
        <position position="342"/>
    </location>
    <ligand>
        <name>ATP</name>
        <dbReference type="ChEBI" id="CHEBI:30616"/>
    </ligand>
</feature>
<dbReference type="PROSITE" id="PS51186">
    <property type="entry name" value="GNAT"/>
    <property type="match status" value="1"/>
</dbReference>
<organism evidence="11 12">
    <name type="scientific">Vibrio nigripulchritudo SOn1</name>
    <dbReference type="NCBI Taxonomy" id="1238450"/>
    <lineage>
        <taxon>Bacteria</taxon>
        <taxon>Pseudomonadati</taxon>
        <taxon>Pseudomonadota</taxon>
        <taxon>Gammaproteobacteria</taxon>
        <taxon>Vibrionales</taxon>
        <taxon>Vibrionaceae</taxon>
        <taxon>Vibrio</taxon>
    </lineage>
</organism>
<accession>A0AAV2VME9</accession>
<feature type="domain" description="N-acetyltransferase" evidence="10">
    <location>
        <begin position="373"/>
        <end position="559"/>
    </location>
</feature>
<gene>
    <name evidence="9" type="primary">tmcA</name>
    <name evidence="11" type="ORF">VIBNISOn1_1530075</name>
</gene>
<feature type="binding site" evidence="9">
    <location>
        <begin position="485"/>
        <end position="487"/>
    </location>
    <ligand>
        <name>acetyl-CoA</name>
        <dbReference type="ChEBI" id="CHEBI:57288"/>
    </ligand>
</feature>
<dbReference type="GO" id="GO:1904812">
    <property type="term" value="P:rRNA acetylation involved in maturation of SSU-rRNA"/>
    <property type="evidence" value="ECO:0007669"/>
    <property type="project" value="TreeGrafter"/>
</dbReference>
<dbReference type="GO" id="GO:0000049">
    <property type="term" value="F:tRNA binding"/>
    <property type="evidence" value="ECO:0007669"/>
    <property type="project" value="UniProtKB-UniRule"/>
</dbReference>
<dbReference type="Pfam" id="PF17176">
    <property type="entry name" value="tRNA_bind_3"/>
    <property type="match status" value="1"/>
</dbReference>
<evidence type="ECO:0000256" key="5">
    <source>
        <dbReference type="ARBA" id="ARBA00022741"/>
    </source>
</evidence>
<dbReference type="SUPFAM" id="SSF52540">
    <property type="entry name" value="P-loop containing nucleoside triphosphate hydrolases"/>
    <property type="match status" value="1"/>
</dbReference>
<dbReference type="Gene3D" id="1.20.120.890">
    <property type="entry name" value="tRNA(Met) cytidine acetyltransferase, tail domain"/>
    <property type="match status" value="1"/>
</dbReference>
<protein>
    <recommendedName>
        <fullName evidence="9">tRNA(Met) cytidine acetyltransferase TmcA</fullName>
        <ecNumber evidence="9">2.3.1.193</ecNumber>
    </recommendedName>
</protein>
<dbReference type="InterPro" id="IPR013562">
    <property type="entry name" value="TmcA/NAT10_N"/>
</dbReference>
<dbReference type="HAMAP" id="MF_01886">
    <property type="entry name" value="tRNA_acetyltr_TmcA"/>
    <property type="match status" value="1"/>
</dbReference>
<dbReference type="EC" id="2.3.1.193" evidence="9"/>
<feature type="binding site" evidence="9">
    <location>
        <position position="524"/>
    </location>
    <ligand>
        <name>acetyl-CoA</name>
        <dbReference type="ChEBI" id="CHEBI:57288"/>
    </ligand>
</feature>
<keyword evidence="3 9" id="KW-0808">Transferase</keyword>
<dbReference type="GO" id="GO:0005524">
    <property type="term" value="F:ATP binding"/>
    <property type="evidence" value="ECO:0007669"/>
    <property type="project" value="UniProtKB-UniRule"/>
</dbReference>
<dbReference type="AlphaFoldDB" id="A0AAV2VME9"/>
<evidence type="ECO:0000256" key="2">
    <source>
        <dbReference type="ARBA" id="ARBA00022555"/>
    </source>
</evidence>
<keyword evidence="2 9" id="KW-0820">tRNA-binding</keyword>
<dbReference type="InterPro" id="IPR032672">
    <property type="entry name" value="TmcA/NAT10/Kre33"/>
</dbReference>
<dbReference type="GO" id="GO:1990883">
    <property type="term" value="F:18S rRNA cytidine N-acetyltransferase activity"/>
    <property type="evidence" value="ECO:0007669"/>
    <property type="project" value="TreeGrafter"/>
</dbReference>
<dbReference type="Gene3D" id="3.40.50.11040">
    <property type="match status" value="1"/>
</dbReference>
<dbReference type="GO" id="GO:0051392">
    <property type="term" value="F:tRNA cytidine N4-acetyltransferase activity"/>
    <property type="evidence" value="ECO:0007669"/>
    <property type="project" value="UniProtKB-UniRule"/>
</dbReference>
<evidence type="ECO:0000256" key="8">
    <source>
        <dbReference type="ARBA" id="ARBA00023315"/>
    </source>
</evidence>
<keyword evidence="4 9" id="KW-0819">tRNA processing</keyword>
<comment type="catalytic activity">
    <reaction evidence="9">
        <text>cytidine(34) in elongator tRNA(Met) + acetyl-CoA + ATP + H2O = N(4)-acetylcytidine(34) in elongator tRNA(Met) + ADP + phosphate + CoA + H(+)</text>
        <dbReference type="Rhea" id="RHEA:43788"/>
        <dbReference type="Rhea" id="RHEA-COMP:10693"/>
        <dbReference type="Rhea" id="RHEA-COMP:10694"/>
        <dbReference type="ChEBI" id="CHEBI:15377"/>
        <dbReference type="ChEBI" id="CHEBI:15378"/>
        <dbReference type="ChEBI" id="CHEBI:30616"/>
        <dbReference type="ChEBI" id="CHEBI:43474"/>
        <dbReference type="ChEBI" id="CHEBI:57287"/>
        <dbReference type="ChEBI" id="CHEBI:57288"/>
        <dbReference type="ChEBI" id="CHEBI:74900"/>
        <dbReference type="ChEBI" id="CHEBI:82748"/>
        <dbReference type="ChEBI" id="CHEBI:456216"/>
        <dbReference type="EC" id="2.3.1.193"/>
    </reaction>
</comment>
<name>A0AAV2VME9_9VIBR</name>
<dbReference type="PANTHER" id="PTHR10925">
    <property type="entry name" value="N-ACETYLTRANSFERASE 10"/>
    <property type="match status" value="1"/>
</dbReference>
<sequence length="694" mass="76749">MTLTATILAGRFFWSLPSVAHFDFLVELSQIAKHNHHRFLVELVGDESWCQALVSEFIDVESLNRSLKLGGEEWQNIPTKNHQFGTKVLGTELTPLIYDCASGFDANSFAAACGTVVGGGIVILLNRKHLNKDGGSEWLASHLDGEICIEQDKALPALPIRTSEKIDALFTDQLAAIKAITKVVSGRRKRPLVMTADRGRGKSSSLGMASAELMRSRKMTIVVTAPATKAVVPVFEHANQTLGHGPGTSGFLIESEGSTLRYVAPDDLLLTKPECDLLIVDEASAIPVPMLIAMTEHYHRMVFSTTVHGYEGCGRGFTLKFTKWLQGNRSGWQSLHLNQPIRWAEDDPLERWLFDAFLLDAEIEEVDSNLEEVVLRRIDKKALVQDKSLLKRCFGLLVNAHYQTSPNDLFQLLSDSSTDLWMAWQGKQLVGCLSTVREGDLSSDVIDGIVTGKRRPKGHLVPSSLANHLGVDDAAKESSVRVMRIAVHPTLQRKGVGKVLLDKLEEALESEVTYLSTSFGATKELLQFWLACGYLPLRVGSSRDQASGAHSVIMVRTLKTSDWYCVAKQYWETNFFSQLSGELKTLEPWIVEPLVQTFSLPSNSLNAHELQMLQRYAQGGNGAESSAVLLAKLTMMALKSGFGEAAYPLVAKFLQQQSWSEVVAGFGFSGRKSLEKYIREQVAEILVNLHCKFD</sequence>
<dbReference type="Gene3D" id="3.40.630.30">
    <property type="match status" value="1"/>
</dbReference>
<comment type="caution">
    <text evidence="9">Lacks conserved residue(s) required for the propagation of feature annotation.</text>
</comment>
<dbReference type="Pfam" id="PF13718">
    <property type="entry name" value="GNAT_acetyltr_2"/>
    <property type="match status" value="1"/>
</dbReference>
<evidence type="ECO:0000313" key="11">
    <source>
        <dbReference type="EMBL" id="CCO45619.1"/>
    </source>
</evidence>
<dbReference type="InterPro" id="IPR024914">
    <property type="entry name" value="tRNA_acetyltr_TmcA"/>
</dbReference>
<dbReference type="GO" id="GO:0002101">
    <property type="term" value="P:tRNA wobble cytosine modification"/>
    <property type="evidence" value="ECO:0007669"/>
    <property type="project" value="UniProtKB-UniRule"/>
</dbReference>
<evidence type="ECO:0000256" key="9">
    <source>
        <dbReference type="HAMAP-Rule" id="MF_01886"/>
    </source>
</evidence>
<dbReference type="InterPro" id="IPR033442">
    <property type="entry name" value="TmcA_tRNA_bind"/>
</dbReference>
<evidence type="ECO:0000256" key="3">
    <source>
        <dbReference type="ARBA" id="ARBA00022679"/>
    </source>
</evidence>
<dbReference type="InterPro" id="IPR016181">
    <property type="entry name" value="Acyl_CoA_acyltransferase"/>
</dbReference>
<comment type="caution">
    <text evidence="11">The sequence shown here is derived from an EMBL/GenBank/DDBJ whole genome shotgun (WGS) entry which is preliminary data.</text>
</comment>
<evidence type="ECO:0000313" key="12">
    <source>
        <dbReference type="Proteomes" id="UP000018211"/>
    </source>
</evidence>
<keyword evidence="6 9" id="KW-0067">ATP-binding</keyword>
<dbReference type="GO" id="GO:0005737">
    <property type="term" value="C:cytoplasm"/>
    <property type="evidence" value="ECO:0007669"/>
    <property type="project" value="UniProtKB-SubCell"/>
</dbReference>
<dbReference type="Pfam" id="PF08351">
    <property type="entry name" value="TmcA_N"/>
    <property type="match status" value="1"/>
</dbReference>
<evidence type="ECO:0000259" key="10">
    <source>
        <dbReference type="PROSITE" id="PS51186"/>
    </source>
</evidence>
<evidence type="ECO:0000256" key="6">
    <source>
        <dbReference type="ARBA" id="ARBA00022840"/>
    </source>
</evidence>
<dbReference type="CDD" id="cd04301">
    <property type="entry name" value="NAT_SF"/>
    <property type="match status" value="1"/>
</dbReference>
<keyword evidence="8 9" id="KW-0012">Acyltransferase</keyword>
<comment type="subcellular location">
    <subcellularLocation>
        <location evidence="9">Cytoplasm</location>
    </subcellularLocation>
</comment>
<reference evidence="11 12" key="1">
    <citation type="journal article" date="2013" name="ISME J.">
        <title>Comparative genomics of pathogenic lineages of Vibrio nigripulchritudo identifies virulence-associated traits.</title>
        <authorList>
            <person name="Goudenege D."/>
            <person name="Labreuche Y."/>
            <person name="Krin E."/>
            <person name="Ansquer D."/>
            <person name="Mangenot S."/>
            <person name="Calteau A."/>
            <person name="Medigue C."/>
            <person name="Mazel D."/>
            <person name="Polz M.F."/>
            <person name="Le Roux F."/>
        </authorList>
    </citation>
    <scope>NUCLEOTIDE SEQUENCE [LARGE SCALE GENOMIC DNA]</scope>
    <source>
        <strain evidence="11 12">SOn1</strain>
    </source>
</reference>
<comment type="similarity">
    <text evidence="9">Belongs to the TmcA family.</text>
</comment>
<proteinExistence type="inferred from homology"/>
<evidence type="ECO:0000256" key="1">
    <source>
        <dbReference type="ARBA" id="ARBA00022490"/>
    </source>
</evidence>
<dbReference type="InterPro" id="IPR000182">
    <property type="entry name" value="GNAT_dom"/>
</dbReference>
<dbReference type="PANTHER" id="PTHR10925:SF5">
    <property type="entry name" value="RNA CYTIDINE ACETYLTRANSFERASE"/>
    <property type="match status" value="1"/>
</dbReference>
<keyword evidence="1 9" id="KW-0963">Cytoplasm</keyword>
<dbReference type="Proteomes" id="UP000018211">
    <property type="component" value="Unassembled WGS sequence"/>
</dbReference>
<dbReference type="InterPro" id="IPR027417">
    <property type="entry name" value="P-loop_NTPase"/>
</dbReference>
<dbReference type="EMBL" id="CAOF01000061">
    <property type="protein sequence ID" value="CCO45619.1"/>
    <property type="molecule type" value="Genomic_DNA"/>
</dbReference>
<evidence type="ECO:0000256" key="4">
    <source>
        <dbReference type="ARBA" id="ARBA00022694"/>
    </source>
</evidence>
<keyword evidence="7 9" id="KW-0694">RNA-binding</keyword>
<keyword evidence="5 9" id="KW-0547">Nucleotide-binding</keyword>
<dbReference type="Gene3D" id="3.40.50.300">
    <property type="entry name" value="P-loop containing nucleotide triphosphate hydrolases"/>
    <property type="match status" value="1"/>
</dbReference>
<evidence type="ECO:0000256" key="7">
    <source>
        <dbReference type="ARBA" id="ARBA00022884"/>
    </source>
</evidence>
<dbReference type="InterPro" id="IPR007807">
    <property type="entry name" value="TcmA/NAT10_helicase"/>
</dbReference>
<dbReference type="SUPFAM" id="SSF55729">
    <property type="entry name" value="Acyl-CoA N-acyltransferases (Nat)"/>
    <property type="match status" value="1"/>
</dbReference>
<dbReference type="RefSeq" id="WP_022611030.1">
    <property type="nucleotide sequence ID" value="NZ_LK391965.1"/>
</dbReference>
<dbReference type="GO" id="GO:0051391">
    <property type="term" value="P:tRNA acetylation"/>
    <property type="evidence" value="ECO:0007669"/>
    <property type="project" value="UniProtKB-UniRule"/>
</dbReference>
<comment type="function">
    <text evidence="9">Catalyzes the formation of N(4)-acetylcytidine (ac(4)C) at the wobble position of tRNA(Met), by using acetyl-CoA as an acetyl donor and ATP (or GTP).</text>
</comment>
<feature type="binding site" evidence="9">
    <location>
        <position position="173"/>
    </location>
    <ligand>
        <name>ATP</name>
        <dbReference type="ChEBI" id="CHEBI:30616"/>
    </ligand>
</feature>
<dbReference type="InterPro" id="IPR038321">
    <property type="entry name" value="TmcA_C_sf"/>
</dbReference>
<dbReference type="Pfam" id="PF05127">
    <property type="entry name" value="NAT10_TcmA_helicase"/>
    <property type="match status" value="1"/>
</dbReference>